<reference evidence="1" key="2">
    <citation type="submission" date="2015-06" db="UniProtKB">
        <authorList>
            <consortium name="EnsemblPlants"/>
        </authorList>
    </citation>
    <scope>IDENTIFICATION</scope>
    <source>
        <strain evidence="1">DM1-3 516 R44</strain>
    </source>
</reference>
<sequence length="104" mass="11635">MVKLVNATRAKFGLGYVPTDDDEAEVMNRSVDRALAKPIPHLYQSFPVREYVNDGGLEEEIWGLFEEVDAIVEEEAGTLGIRDAELDELLPNWNATPLLIPYSS</sequence>
<dbReference type="InParanoid" id="M1DE63"/>
<dbReference type="AlphaFoldDB" id="M1DE63"/>
<name>M1DE63_SOLTU</name>
<keyword evidence="2" id="KW-1185">Reference proteome</keyword>
<protein>
    <submittedName>
        <fullName evidence="1">Uncharacterized protein</fullName>
    </submittedName>
</protein>
<dbReference type="PaxDb" id="4113-PGSC0003DMT400087604"/>
<dbReference type="HOGENOM" id="CLU_2254908_0_0_1"/>
<evidence type="ECO:0000313" key="1">
    <source>
        <dbReference type="EnsemblPlants" id="PGSC0003DMT400087604"/>
    </source>
</evidence>
<reference evidence="2" key="1">
    <citation type="journal article" date="2011" name="Nature">
        <title>Genome sequence and analysis of the tuber crop potato.</title>
        <authorList>
            <consortium name="The Potato Genome Sequencing Consortium"/>
        </authorList>
    </citation>
    <scope>NUCLEOTIDE SEQUENCE [LARGE SCALE GENOMIC DNA]</scope>
    <source>
        <strain evidence="2">cv. DM1-3 516 R44</strain>
    </source>
</reference>
<accession>M1DE63</accession>
<proteinExistence type="predicted"/>
<evidence type="ECO:0000313" key="2">
    <source>
        <dbReference type="Proteomes" id="UP000011115"/>
    </source>
</evidence>
<organism evidence="1 2">
    <name type="scientific">Solanum tuberosum</name>
    <name type="common">Potato</name>
    <dbReference type="NCBI Taxonomy" id="4113"/>
    <lineage>
        <taxon>Eukaryota</taxon>
        <taxon>Viridiplantae</taxon>
        <taxon>Streptophyta</taxon>
        <taxon>Embryophyta</taxon>
        <taxon>Tracheophyta</taxon>
        <taxon>Spermatophyta</taxon>
        <taxon>Magnoliopsida</taxon>
        <taxon>eudicotyledons</taxon>
        <taxon>Gunneridae</taxon>
        <taxon>Pentapetalae</taxon>
        <taxon>asterids</taxon>
        <taxon>lamiids</taxon>
        <taxon>Solanales</taxon>
        <taxon>Solanaceae</taxon>
        <taxon>Solanoideae</taxon>
        <taxon>Solaneae</taxon>
        <taxon>Solanum</taxon>
    </lineage>
</organism>
<dbReference type="Proteomes" id="UP000011115">
    <property type="component" value="Unassembled WGS sequence"/>
</dbReference>
<dbReference type="Gramene" id="PGSC0003DMT400087604">
    <property type="protein sequence ID" value="PGSC0003DMT400087604"/>
    <property type="gene ID" value="PGSC0003DMG400037175"/>
</dbReference>
<dbReference type="EnsemblPlants" id="PGSC0003DMT400087604">
    <property type="protein sequence ID" value="PGSC0003DMT400087604"/>
    <property type="gene ID" value="PGSC0003DMG400037175"/>
</dbReference>